<feature type="signal peptide" evidence="2">
    <location>
        <begin position="1"/>
        <end position="21"/>
    </location>
</feature>
<comment type="caution">
    <text evidence="4">The sequence shown here is derived from an EMBL/GenBank/DDBJ whole genome shotgun (WGS) entry which is preliminary data.</text>
</comment>
<protein>
    <recommendedName>
        <fullName evidence="3">Chitin-binding type-2 domain-containing protein</fullName>
    </recommendedName>
</protein>
<dbReference type="Proteomes" id="UP001292094">
    <property type="component" value="Unassembled WGS sequence"/>
</dbReference>
<dbReference type="Gene3D" id="2.170.140.10">
    <property type="entry name" value="Chitin binding domain"/>
    <property type="match status" value="1"/>
</dbReference>
<reference evidence="4" key="1">
    <citation type="submission" date="2023-11" db="EMBL/GenBank/DDBJ databases">
        <title>Genome assemblies of two species of porcelain crab, Petrolisthes cinctipes and Petrolisthes manimaculis (Anomura: Porcellanidae).</title>
        <authorList>
            <person name="Angst P."/>
        </authorList>
    </citation>
    <scope>NUCLEOTIDE SEQUENCE</scope>
    <source>
        <strain evidence="4">PB745_02</strain>
        <tissue evidence="4">Gill</tissue>
    </source>
</reference>
<keyword evidence="5" id="KW-1185">Reference proteome</keyword>
<dbReference type="EMBL" id="JAWZYT010000958">
    <property type="protein sequence ID" value="KAK4317049.1"/>
    <property type="molecule type" value="Genomic_DNA"/>
</dbReference>
<dbReference type="SUPFAM" id="SSF57625">
    <property type="entry name" value="Invertebrate chitin-binding proteins"/>
    <property type="match status" value="1"/>
</dbReference>
<keyword evidence="2" id="KW-0732">Signal</keyword>
<evidence type="ECO:0000313" key="4">
    <source>
        <dbReference type="EMBL" id="KAK4317049.1"/>
    </source>
</evidence>
<accession>A0AAE1PYV4</accession>
<dbReference type="AlphaFoldDB" id="A0AAE1PYV4"/>
<feature type="chain" id="PRO_5041945287" description="Chitin-binding type-2 domain-containing protein" evidence="2">
    <location>
        <begin position="22"/>
        <end position="200"/>
    </location>
</feature>
<dbReference type="Pfam" id="PF01607">
    <property type="entry name" value="CBM_14"/>
    <property type="match status" value="1"/>
</dbReference>
<evidence type="ECO:0000256" key="1">
    <source>
        <dbReference type="SAM" id="MobiDB-lite"/>
    </source>
</evidence>
<organism evidence="4 5">
    <name type="scientific">Petrolisthes manimaculis</name>
    <dbReference type="NCBI Taxonomy" id="1843537"/>
    <lineage>
        <taxon>Eukaryota</taxon>
        <taxon>Metazoa</taxon>
        <taxon>Ecdysozoa</taxon>
        <taxon>Arthropoda</taxon>
        <taxon>Crustacea</taxon>
        <taxon>Multicrustacea</taxon>
        <taxon>Malacostraca</taxon>
        <taxon>Eumalacostraca</taxon>
        <taxon>Eucarida</taxon>
        <taxon>Decapoda</taxon>
        <taxon>Pleocyemata</taxon>
        <taxon>Anomura</taxon>
        <taxon>Galatheoidea</taxon>
        <taxon>Porcellanidae</taxon>
        <taxon>Petrolisthes</taxon>
    </lineage>
</organism>
<dbReference type="InterPro" id="IPR002557">
    <property type="entry name" value="Chitin-bd_dom"/>
</dbReference>
<dbReference type="InterPro" id="IPR036508">
    <property type="entry name" value="Chitin-bd_dom_sf"/>
</dbReference>
<dbReference type="GO" id="GO:0008061">
    <property type="term" value="F:chitin binding"/>
    <property type="evidence" value="ECO:0007669"/>
    <property type="project" value="InterPro"/>
</dbReference>
<feature type="compositionally biased region" description="Low complexity" evidence="1">
    <location>
        <begin position="75"/>
        <end position="129"/>
    </location>
</feature>
<proteinExistence type="predicted"/>
<feature type="domain" description="Chitin-binding type-2" evidence="3">
    <location>
        <begin position="136"/>
        <end position="200"/>
    </location>
</feature>
<dbReference type="PROSITE" id="PS50940">
    <property type="entry name" value="CHIT_BIND_II"/>
    <property type="match status" value="1"/>
</dbReference>
<evidence type="ECO:0000259" key="3">
    <source>
        <dbReference type="PROSITE" id="PS50940"/>
    </source>
</evidence>
<evidence type="ECO:0000313" key="5">
    <source>
        <dbReference type="Proteomes" id="UP001292094"/>
    </source>
</evidence>
<sequence>MEARVLLWLLVASAAIYLGKCVECPGEYKTCTGSGYQVWNEETGEAVICLGMGTQPECPASPIDKDGNPLTLSSTTTTSITTTTTPTTTTTTPTTTTTTPTTTTTTPTTTTTTPTTTTTTPTPTTTTTTTPCNPSPATCVNKEANVLYPHPECNCQKYYVCRYPVLGGSDLILYQYTCFGNEVFNPNTGTCTSPGTYICP</sequence>
<feature type="region of interest" description="Disordered" evidence="1">
    <location>
        <begin position="61"/>
        <end position="129"/>
    </location>
</feature>
<name>A0AAE1PYV4_9EUCA</name>
<evidence type="ECO:0000256" key="2">
    <source>
        <dbReference type="SAM" id="SignalP"/>
    </source>
</evidence>
<gene>
    <name evidence="4" type="ORF">Pmani_011861</name>
</gene>
<dbReference type="GO" id="GO:0005576">
    <property type="term" value="C:extracellular region"/>
    <property type="evidence" value="ECO:0007669"/>
    <property type="project" value="InterPro"/>
</dbReference>